<reference evidence="7 8" key="1">
    <citation type="journal article" date="2018" name="Mol. Biol. Evol.">
        <title>Broad Genomic Sampling Reveals a Smut Pathogenic Ancestry of the Fungal Clade Ustilaginomycotina.</title>
        <authorList>
            <person name="Kijpornyongpan T."/>
            <person name="Mondo S.J."/>
            <person name="Barry K."/>
            <person name="Sandor L."/>
            <person name="Lee J."/>
            <person name="Lipzen A."/>
            <person name="Pangilinan J."/>
            <person name="LaButti K."/>
            <person name="Hainaut M."/>
            <person name="Henrissat B."/>
            <person name="Grigoriev I.V."/>
            <person name="Spatafora J.W."/>
            <person name="Aime M.C."/>
        </authorList>
    </citation>
    <scope>NUCLEOTIDE SEQUENCE [LARGE SCALE GENOMIC DNA]</scope>
    <source>
        <strain evidence="7 8">MCA 5214</strain>
    </source>
</reference>
<accession>A0A316V2Q9</accession>
<feature type="transmembrane region" description="Helical" evidence="6">
    <location>
        <begin position="38"/>
        <end position="63"/>
    </location>
</feature>
<feature type="transmembrane region" description="Helical" evidence="6">
    <location>
        <begin position="83"/>
        <end position="106"/>
    </location>
</feature>
<dbReference type="EMBL" id="KZ819662">
    <property type="protein sequence ID" value="PWN30851.1"/>
    <property type="molecule type" value="Genomic_DNA"/>
</dbReference>
<evidence type="ECO:0000313" key="8">
    <source>
        <dbReference type="Proteomes" id="UP000245884"/>
    </source>
</evidence>
<sequence>MSYSRSRGYDSNRRVCLVPLPTHLLPTWLTSLFSKRTLGIYLSGALFAIGWWTFLDAVILSSISARPPPGVGRGEPWDGKPEVVVSFADWIPGICGTLGMIVVNLIDKSLLAEAGLGGALFGGGGGGGGGAFAGDATMWRAKLFLFIGFALMAGGLAGSITVLVVKYLVPGYPEYYGVANVAQNTALMLSTISLWIAQQTEGEYDYNLTI</sequence>
<evidence type="ECO:0000313" key="7">
    <source>
        <dbReference type="EMBL" id="PWN30851.1"/>
    </source>
</evidence>
<keyword evidence="3 6" id="KW-0812">Transmembrane</keyword>
<dbReference type="GO" id="GO:0016020">
    <property type="term" value="C:membrane"/>
    <property type="evidence" value="ECO:0007669"/>
    <property type="project" value="UniProtKB-SubCell"/>
</dbReference>
<proteinExistence type="inferred from homology"/>
<feature type="transmembrane region" description="Helical" evidence="6">
    <location>
        <begin position="175"/>
        <end position="197"/>
    </location>
</feature>
<dbReference type="RefSeq" id="XP_025365463.1">
    <property type="nucleotide sequence ID" value="XM_025505237.1"/>
</dbReference>
<evidence type="ECO:0000256" key="3">
    <source>
        <dbReference type="ARBA" id="ARBA00022692"/>
    </source>
</evidence>
<evidence type="ECO:0000256" key="4">
    <source>
        <dbReference type="ARBA" id="ARBA00022989"/>
    </source>
</evidence>
<organism evidence="7 8">
    <name type="scientific">Jaminaea rosea</name>
    <dbReference type="NCBI Taxonomy" id="1569628"/>
    <lineage>
        <taxon>Eukaryota</taxon>
        <taxon>Fungi</taxon>
        <taxon>Dikarya</taxon>
        <taxon>Basidiomycota</taxon>
        <taxon>Ustilaginomycotina</taxon>
        <taxon>Exobasidiomycetes</taxon>
        <taxon>Microstromatales</taxon>
        <taxon>Microstromatales incertae sedis</taxon>
        <taxon>Jaminaea</taxon>
    </lineage>
</organism>
<name>A0A316V2Q9_9BASI</name>
<gene>
    <name evidence="7" type="ORF">BDZ90DRAFT_229843</name>
</gene>
<dbReference type="Proteomes" id="UP000245884">
    <property type="component" value="Unassembled WGS sequence"/>
</dbReference>
<dbReference type="InterPro" id="IPR007919">
    <property type="entry name" value="UPF0220"/>
</dbReference>
<dbReference type="OrthoDB" id="268928at2759"/>
<dbReference type="AlphaFoldDB" id="A0A316V2Q9"/>
<dbReference type="Pfam" id="PF05255">
    <property type="entry name" value="UPF0220"/>
    <property type="match status" value="1"/>
</dbReference>
<comment type="subcellular location">
    <subcellularLocation>
        <location evidence="1">Membrane</location>
        <topology evidence="1">Multi-pass membrane protein</topology>
    </subcellularLocation>
</comment>
<evidence type="ECO:0000256" key="2">
    <source>
        <dbReference type="ARBA" id="ARBA00005335"/>
    </source>
</evidence>
<comment type="similarity">
    <text evidence="2">Belongs to the UPF0220 family.</text>
</comment>
<protein>
    <submittedName>
        <fullName evidence="7">UPF0220-domain-containing protein</fullName>
    </submittedName>
</protein>
<keyword evidence="5 6" id="KW-0472">Membrane</keyword>
<feature type="transmembrane region" description="Helical" evidence="6">
    <location>
        <begin position="143"/>
        <end position="169"/>
    </location>
</feature>
<keyword evidence="8" id="KW-1185">Reference proteome</keyword>
<dbReference type="GeneID" id="37027060"/>
<keyword evidence="4 6" id="KW-1133">Transmembrane helix</keyword>
<evidence type="ECO:0000256" key="6">
    <source>
        <dbReference type="SAM" id="Phobius"/>
    </source>
</evidence>
<evidence type="ECO:0000256" key="1">
    <source>
        <dbReference type="ARBA" id="ARBA00004141"/>
    </source>
</evidence>
<evidence type="ECO:0000256" key="5">
    <source>
        <dbReference type="ARBA" id="ARBA00023136"/>
    </source>
</evidence>
<dbReference type="PANTHER" id="PTHR13180">
    <property type="entry name" value="SMALL MEMBRANE PROTEIN-RELATED"/>
    <property type="match status" value="1"/>
</dbReference>